<accession>A0A1F7ICQ5</accession>
<evidence type="ECO:0000313" key="3">
    <source>
        <dbReference type="EMBL" id="OGK41147.1"/>
    </source>
</evidence>
<evidence type="ECO:0000259" key="2">
    <source>
        <dbReference type="Pfam" id="PF01370"/>
    </source>
</evidence>
<feature type="domain" description="NAD-dependent epimerase/dehydratase" evidence="2">
    <location>
        <begin position="3"/>
        <end position="236"/>
    </location>
</feature>
<dbReference type="EMBL" id="MGAF01000022">
    <property type="protein sequence ID" value="OGK41147.1"/>
    <property type="molecule type" value="Genomic_DNA"/>
</dbReference>
<comment type="similarity">
    <text evidence="1">Belongs to the NAD(P)-dependent epimerase/dehydratase family.</text>
</comment>
<name>A0A1F7ICQ5_9BACT</name>
<organism evidence="3 4">
    <name type="scientific">Candidatus Roizmanbacteria bacterium RIFCSPLOWO2_01_FULL_35_13</name>
    <dbReference type="NCBI Taxonomy" id="1802055"/>
    <lineage>
        <taxon>Bacteria</taxon>
        <taxon>Candidatus Roizmaniibacteriota</taxon>
    </lineage>
</organism>
<dbReference type="STRING" id="1802055.A3A74_02280"/>
<dbReference type="PANTHER" id="PTHR43000">
    <property type="entry name" value="DTDP-D-GLUCOSE 4,6-DEHYDRATASE-RELATED"/>
    <property type="match status" value="1"/>
</dbReference>
<proteinExistence type="inferred from homology"/>
<reference evidence="3 4" key="1">
    <citation type="journal article" date="2016" name="Nat. Commun.">
        <title>Thousands of microbial genomes shed light on interconnected biogeochemical processes in an aquifer system.</title>
        <authorList>
            <person name="Anantharaman K."/>
            <person name="Brown C.T."/>
            <person name="Hug L.A."/>
            <person name="Sharon I."/>
            <person name="Castelle C.J."/>
            <person name="Probst A.J."/>
            <person name="Thomas B.C."/>
            <person name="Singh A."/>
            <person name="Wilkins M.J."/>
            <person name="Karaoz U."/>
            <person name="Brodie E.L."/>
            <person name="Williams K.H."/>
            <person name="Hubbard S.S."/>
            <person name="Banfield J.F."/>
        </authorList>
    </citation>
    <scope>NUCLEOTIDE SEQUENCE [LARGE SCALE GENOMIC DNA]</scope>
</reference>
<sequence length="326" mass="37477">MKVFITGGAGFIGSHLADKLVEKNHKVVILDDLSGGTKKNISNQAVFVKIDCRDNKGMDKIFKKHKPEVVFHLACNAAENKAQFSPIDITSRNYDAFIKTLTPFIKYKGKRFIFTSSVAVYGSLQIPFRETDKPEPEDLYGITKLAAEKTLEVMSKVYGFEYVIVRPHNVYGPRQNMRDPYRNVVTIWMNAILSNKPYYIYGDGSQTRCFTFAEDVVRALVRCFNGKVSGRIFNIGSDKKYSLNSLARHFSQFTNKKASYLPERPQEVKFAIPEHKLAKKYLNYRDKTSLREGLRLTWEWCKKQGPQEAIYGEIEIKSKKLPKNWI</sequence>
<dbReference type="SUPFAM" id="SSF51735">
    <property type="entry name" value="NAD(P)-binding Rossmann-fold domains"/>
    <property type="match status" value="1"/>
</dbReference>
<comment type="caution">
    <text evidence="3">The sequence shown here is derived from an EMBL/GenBank/DDBJ whole genome shotgun (WGS) entry which is preliminary data.</text>
</comment>
<evidence type="ECO:0000256" key="1">
    <source>
        <dbReference type="ARBA" id="ARBA00007637"/>
    </source>
</evidence>
<dbReference type="InterPro" id="IPR001509">
    <property type="entry name" value="Epimerase_deHydtase"/>
</dbReference>
<evidence type="ECO:0000313" key="4">
    <source>
        <dbReference type="Proteomes" id="UP000179270"/>
    </source>
</evidence>
<gene>
    <name evidence="3" type="ORF">A3A74_02280</name>
</gene>
<dbReference type="InterPro" id="IPR036291">
    <property type="entry name" value="NAD(P)-bd_dom_sf"/>
</dbReference>
<dbReference type="Proteomes" id="UP000179270">
    <property type="component" value="Unassembled WGS sequence"/>
</dbReference>
<dbReference type="Pfam" id="PF01370">
    <property type="entry name" value="Epimerase"/>
    <property type="match status" value="1"/>
</dbReference>
<dbReference type="AlphaFoldDB" id="A0A1F7ICQ5"/>
<protein>
    <recommendedName>
        <fullName evidence="2">NAD-dependent epimerase/dehydratase domain-containing protein</fullName>
    </recommendedName>
</protein>
<dbReference type="Gene3D" id="3.40.50.720">
    <property type="entry name" value="NAD(P)-binding Rossmann-like Domain"/>
    <property type="match status" value="1"/>
</dbReference>